<accession>M3YS41</accession>
<organism evidence="2">
    <name type="scientific">Mustela putorius furo</name>
    <name type="common">European domestic ferret</name>
    <name type="synonym">Mustela furo</name>
    <dbReference type="NCBI Taxonomy" id="9669"/>
    <lineage>
        <taxon>Eukaryota</taxon>
        <taxon>Metazoa</taxon>
        <taxon>Chordata</taxon>
        <taxon>Craniata</taxon>
        <taxon>Vertebrata</taxon>
        <taxon>Euteleostomi</taxon>
        <taxon>Mammalia</taxon>
        <taxon>Eutheria</taxon>
        <taxon>Laurasiatheria</taxon>
        <taxon>Carnivora</taxon>
        <taxon>Caniformia</taxon>
        <taxon>Musteloidea</taxon>
        <taxon>Mustelidae</taxon>
        <taxon>Mustelinae</taxon>
        <taxon>Mustela</taxon>
    </lineage>
</organism>
<dbReference type="AlphaFoldDB" id="M3YS41"/>
<sequence>RCDEEETRPVTQAFGSAAGVQDSYKRQARPREEPRSRPPPNRPCEEEARRGSLGFSPSRKQLCHHSFQPGSPLFHNTPGTSQSSSANIIVLPDKVVCCRRCLSWPGLFQNRIPRPPSQALLPQTRELRPEETK</sequence>
<dbReference type="Ensembl" id="ENSMPUT00000014377.1">
    <property type="protein sequence ID" value="ENSMPUP00000014151.1"/>
    <property type="gene ID" value="ENSMPUG00000014259.1"/>
</dbReference>
<dbReference type="InParanoid" id="M3YS41"/>
<name>M3YS41_MUSPF</name>
<evidence type="ECO:0000256" key="1">
    <source>
        <dbReference type="SAM" id="MobiDB-lite"/>
    </source>
</evidence>
<dbReference type="EMBL" id="AEYP01025435">
    <property type="status" value="NOT_ANNOTATED_CDS"/>
    <property type="molecule type" value="Genomic_DNA"/>
</dbReference>
<evidence type="ECO:0000313" key="2">
    <source>
        <dbReference type="Ensembl" id="ENSMPUP00000014151.1"/>
    </source>
</evidence>
<protein>
    <submittedName>
        <fullName evidence="2">Uncharacterized protein</fullName>
    </submittedName>
</protein>
<dbReference type="HOGENOM" id="CLU_1911466_0_0_1"/>
<reference evidence="2" key="1">
    <citation type="submission" date="2024-06" db="UniProtKB">
        <authorList>
            <consortium name="Ensembl"/>
        </authorList>
    </citation>
    <scope>IDENTIFICATION</scope>
</reference>
<feature type="region of interest" description="Disordered" evidence="1">
    <location>
        <begin position="1"/>
        <end position="83"/>
    </location>
</feature>
<feature type="region of interest" description="Disordered" evidence="1">
    <location>
        <begin position="113"/>
        <end position="133"/>
    </location>
</feature>
<proteinExistence type="predicted"/>
<feature type="compositionally biased region" description="Basic and acidic residues" evidence="1">
    <location>
        <begin position="23"/>
        <end position="36"/>
    </location>
</feature>